<feature type="compositionally biased region" description="Pro residues" evidence="1">
    <location>
        <begin position="15"/>
        <end position="27"/>
    </location>
</feature>
<keyword evidence="3" id="KW-1185">Reference proteome</keyword>
<feature type="region of interest" description="Disordered" evidence="1">
    <location>
        <begin position="94"/>
        <end position="212"/>
    </location>
</feature>
<dbReference type="InParanoid" id="A0A0C3EYS1"/>
<proteinExistence type="predicted"/>
<dbReference type="HOGENOM" id="CLU_1180608_0_0_1"/>
<sequence length="235" mass="26468">MNDIHNTLWSALPSNLPPYPSTLPPVRPSTKNQDPPKPSTSPPAVLTEIQYQLHDTQSSLTTHIDRVHSLETVFTENDAIKREVGMLRQLVEKSTARDLEDEEFGAAGGSGLSDDDDARSIRTIIPHEPERIEEEDEHHITKQEQQQEDEDEEERRPRRLESAFELSSSLQAQHATAKAPYPSSNPKFPLESFVQQSQASSPPAAELVPHPDSLTHMLNNWKKSVEGQWSSVREE</sequence>
<name>A0A0C3EYS1_PILCF</name>
<evidence type="ECO:0000313" key="2">
    <source>
        <dbReference type="EMBL" id="KIM72891.1"/>
    </source>
</evidence>
<gene>
    <name evidence="2" type="ORF">PILCRDRAFT_15703</name>
</gene>
<dbReference type="OrthoDB" id="3068102at2759"/>
<feature type="region of interest" description="Disordered" evidence="1">
    <location>
        <begin position="1"/>
        <end position="43"/>
    </location>
</feature>
<reference evidence="3" key="2">
    <citation type="submission" date="2015-01" db="EMBL/GenBank/DDBJ databases">
        <title>Evolutionary Origins and Diversification of the Mycorrhizal Mutualists.</title>
        <authorList>
            <consortium name="DOE Joint Genome Institute"/>
            <consortium name="Mycorrhizal Genomics Consortium"/>
            <person name="Kohler A."/>
            <person name="Kuo A."/>
            <person name="Nagy L.G."/>
            <person name="Floudas D."/>
            <person name="Copeland A."/>
            <person name="Barry K.W."/>
            <person name="Cichocki N."/>
            <person name="Veneault-Fourrey C."/>
            <person name="LaButti K."/>
            <person name="Lindquist E.A."/>
            <person name="Lipzen A."/>
            <person name="Lundell T."/>
            <person name="Morin E."/>
            <person name="Murat C."/>
            <person name="Riley R."/>
            <person name="Ohm R."/>
            <person name="Sun H."/>
            <person name="Tunlid A."/>
            <person name="Henrissat B."/>
            <person name="Grigoriev I.V."/>
            <person name="Hibbett D.S."/>
            <person name="Martin F."/>
        </authorList>
    </citation>
    <scope>NUCLEOTIDE SEQUENCE [LARGE SCALE GENOMIC DNA]</scope>
    <source>
        <strain evidence="3">F 1598</strain>
    </source>
</reference>
<reference evidence="2 3" key="1">
    <citation type="submission" date="2014-04" db="EMBL/GenBank/DDBJ databases">
        <authorList>
            <consortium name="DOE Joint Genome Institute"/>
            <person name="Kuo A."/>
            <person name="Tarkka M."/>
            <person name="Buscot F."/>
            <person name="Kohler A."/>
            <person name="Nagy L.G."/>
            <person name="Floudas D."/>
            <person name="Copeland A."/>
            <person name="Barry K.W."/>
            <person name="Cichocki N."/>
            <person name="Veneault-Fourrey C."/>
            <person name="LaButti K."/>
            <person name="Lindquist E.A."/>
            <person name="Lipzen A."/>
            <person name="Lundell T."/>
            <person name="Morin E."/>
            <person name="Murat C."/>
            <person name="Sun H."/>
            <person name="Tunlid A."/>
            <person name="Henrissat B."/>
            <person name="Grigoriev I.V."/>
            <person name="Hibbett D.S."/>
            <person name="Martin F."/>
            <person name="Nordberg H.P."/>
            <person name="Cantor M.N."/>
            <person name="Hua S.X."/>
        </authorList>
    </citation>
    <scope>NUCLEOTIDE SEQUENCE [LARGE SCALE GENOMIC DNA]</scope>
    <source>
        <strain evidence="2 3">F 1598</strain>
    </source>
</reference>
<organism evidence="2 3">
    <name type="scientific">Piloderma croceum (strain F 1598)</name>
    <dbReference type="NCBI Taxonomy" id="765440"/>
    <lineage>
        <taxon>Eukaryota</taxon>
        <taxon>Fungi</taxon>
        <taxon>Dikarya</taxon>
        <taxon>Basidiomycota</taxon>
        <taxon>Agaricomycotina</taxon>
        <taxon>Agaricomycetes</taxon>
        <taxon>Agaricomycetidae</taxon>
        <taxon>Atheliales</taxon>
        <taxon>Atheliaceae</taxon>
        <taxon>Piloderma</taxon>
    </lineage>
</organism>
<dbReference type="AlphaFoldDB" id="A0A0C3EYS1"/>
<feature type="compositionally biased region" description="Polar residues" evidence="1">
    <location>
        <begin position="1"/>
        <end position="13"/>
    </location>
</feature>
<feature type="compositionally biased region" description="Polar residues" evidence="1">
    <location>
        <begin position="165"/>
        <end position="174"/>
    </location>
</feature>
<dbReference type="STRING" id="765440.A0A0C3EYS1"/>
<evidence type="ECO:0000313" key="3">
    <source>
        <dbReference type="Proteomes" id="UP000054166"/>
    </source>
</evidence>
<accession>A0A0C3EYS1</accession>
<dbReference type="EMBL" id="KN833102">
    <property type="protein sequence ID" value="KIM72891.1"/>
    <property type="molecule type" value="Genomic_DNA"/>
</dbReference>
<protein>
    <submittedName>
        <fullName evidence="2">Uncharacterized protein</fullName>
    </submittedName>
</protein>
<dbReference type="Proteomes" id="UP000054166">
    <property type="component" value="Unassembled WGS sequence"/>
</dbReference>
<evidence type="ECO:0000256" key="1">
    <source>
        <dbReference type="SAM" id="MobiDB-lite"/>
    </source>
</evidence>